<feature type="region of interest" description="Disordered" evidence="2">
    <location>
        <begin position="95"/>
        <end position="162"/>
    </location>
</feature>
<evidence type="ECO:0008006" key="5">
    <source>
        <dbReference type="Google" id="ProtNLM"/>
    </source>
</evidence>
<protein>
    <recommendedName>
        <fullName evidence="5">RRM domain-containing protein</fullName>
    </recommendedName>
</protein>
<dbReference type="GO" id="GO:0003723">
    <property type="term" value="F:RNA binding"/>
    <property type="evidence" value="ECO:0007669"/>
    <property type="project" value="UniProtKB-KW"/>
</dbReference>
<dbReference type="InterPro" id="IPR035979">
    <property type="entry name" value="RBD_domain_sf"/>
</dbReference>
<dbReference type="Proteomes" id="UP000626109">
    <property type="component" value="Unassembled WGS sequence"/>
</dbReference>
<accession>A0A813JC87</accession>
<dbReference type="Gene3D" id="3.30.70.330">
    <property type="match status" value="1"/>
</dbReference>
<evidence type="ECO:0000256" key="1">
    <source>
        <dbReference type="ARBA" id="ARBA00022884"/>
    </source>
</evidence>
<dbReference type="SUPFAM" id="SSF54928">
    <property type="entry name" value="RNA-binding domain, RBD"/>
    <property type="match status" value="1"/>
</dbReference>
<dbReference type="InterPro" id="IPR012677">
    <property type="entry name" value="Nucleotide-bd_a/b_plait_sf"/>
</dbReference>
<feature type="compositionally biased region" description="Polar residues" evidence="2">
    <location>
        <begin position="149"/>
        <end position="162"/>
    </location>
</feature>
<sequence length="260" mass="27034">MAFDGGMGEEVSTLFVAGFPFDASQRELDNLCRFLPGFVNSKVSHGKGVTLFALFDCPHNAHAAIAVLQNQVFDRCDRTNPNPEPMRVAMSKSNMRSADGRGAPPPPQGGGITFPPPARQKGGGYGGKGSWQPPPPREPYPVHMGKGSSKGTSFSPSFAQGPSWSVTGLPGGGPSKRLRYSEDPSNVDTVASVGAAEAGVDQDNLQAFYESQPGFVVFKANPRMGGGFAKFSSAHMAAQAVGAAEAEGIPAAMAKSSMAA</sequence>
<evidence type="ECO:0000313" key="4">
    <source>
        <dbReference type="Proteomes" id="UP000626109"/>
    </source>
</evidence>
<dbReference type="PANTHER" id="PTHR10501">
    <property type="entry name" value="U1 SMALL NUCLEAR RIBONUCLEOPROTEIN A/U2 SMALL NUCLEAR RIBONUCLEOPROTEIN B"/>
    <property type="match status" value="1"/>
</dbReference>
<evidence type="ECO:0000313" key="3">
    <source>
        <dbReference type="EMBL" id="CAE8675244.1"/>
    </source>
</evidence>
<evidence type="ECO:0000256" key="2">
    <source>
        <dbReference type="SAM" id="MobiDB-lite"/>
    </source>
</evidence>
<dbReference type="AlphaFoldDB" id="A0A813JC87"/>
<gene>
    <name evidence="3" type="ORF">PGLA2088_LOCUS19307</name>
</gene>
<name>A0A813JC87_POLGL</name>
<keyword evidence="1" id="KW-0694">RNA-binding</keyword>
<feature type="compositionally biased region" description="Pro residues" evidence="2">
    <location>
        <begin position="103"/>
        <end position="118"/>
    </location>
</feature>
<proteinExistence type="predicted"/>
<dbReference type="EMBL" id="CAJNNW010025012">
    <property type="protein sequence ID" value="CAE8675244.1"/>
    <property type="molecule type" value="Genomic_DNA"/>
</dbReference>
<organism evidence="3 4">
    <name type="scientific">Polarella glacialis</name>
    <name type="common">Dinoflagellate</name>
    <dbReference type="NCBI Taxonomy" id="89957"/>
    <lineage>
        <taxon>Eukaryota</taxon>
        <taxon>Sar</taxon>
        <taxon>Alveolata</taxon>
        <taxon>Dinophyceae</taxon>
        <taxon>Suessiales</taxon>
        <taxon>Suessiaceae</taxon>
        <taxon>Polarella</taxon>
    </lineage>
</organism>
<reference evidence="3" key="1">
    <citation type="submission" date="2021-02" db="EMBL/GenBank/DDBJ databases">
        <authorList>
            <person name="Dougan E. K."/>
            <person name="Rhodes N."/>
            <person name="Thang M."/>
            <person name="Chan C."/>
        </authorList>
    </citation>
    <scope>NUCLEOTIDE SEQUENCE</scope>
</reference>
<comment type="caution">
    <text evidence="3">The sequence shown here is derived from an EMBL/GenBank/DDBJ whole genome shotgun (WGS) entry which is preliminary data.</text>
</comment>